<dbReference type="AlphaFoldDB" id="A0A1M7Y3Z6"/>
<feature type="transmembrane region" description="Helical" evidence="1">
    <location>
        <begin position="105"/>
        <end position="133"/>
    </location>
</feature>
<feature type="transmembrane region" description="Helical" evidence="1">
    <location>
        <begin position="264"/>
        <end position="281"/>
    </location>
</feature>
<dbReference type="EMBL" id="FRFD01000004">
    <property type="protein sequence ID" value="SHO46958.1"/>
    <property type="molecule type" value="Genomic_DNA"/>
</dbReference>
<dbReference type="STRING" id="1121345.SAMN02745217_01349"/>
<feature type="transmembrane region" description="Helical" evidence="1">
    <location>
        <begin position="56"/>
        <end position="75"/>
    </location>
</feature>
<feature type="transmembrane region" description="Helical" evidence="1">
    <location>
        <begin position="404"/>
        <end position="425"/>
    </location>
</feature>
<keyword evidence="3" id="KW-1185">Reference proteome</keyword>
<evidence type="ECO:0000256" key="1">
    <source>
        <dbReference type="SAM" id="Phobius"/>
    </source>
</evidence>
<feature type="transmembrane region" description="Helical" evidence="1">
    <location>
        <begin position="437"/>
        <end position="454"/>
    </location>
</feature>
<name>A0A1M7Y3Z6_9FIRM</name>
<keyword evidence="1" id="KW-0472">Membrane</keyword>
<keyword evidence="1" id="KW-1133">Transmembrane helix</keyword>
<dbReference type="OrthoDB" id="8641791at2"/>
<proteinExistence type="predicted"/>
<reference evidence="2 3" key="1">
    <citation type="submission" date="2016-12" db="EMBL/GenBank/DDBJ databases">
        <authorList>
            <person name="Song W.-J."/>
            <person name="Kurnit D.M."/>
        </authorList>
    </citation>
    <scope>NUCLEOTIDE SEQUENCE [LARGE SCALE GENOMIC DNA]</scope>
    <source>
        <strain evidence="2 3">DSM 12503</strain>
    </source>
</reference>
<evidence type="ECO:0008006" key="4">
    <source>
        <dbReference type="Google" id="ProtNLM"/>
    </source>
</evidence>
<evidence type="ECO:0000313" key="3">
    <source>
        <dbReference type="Proteomes" id="UP000184612"/>
    </source>
</evidence>
<gene>
    <name evidence="2" type="ORF">SAMN02745217_01349</name>
</gene>
<sequence length="455" mass="47839">MTLTSLHIAYIIITILILVVLLFKKEIVIPCIAGTLIIGFIYSGSIIKSIQVLNNALVNSFIELLSIIIVIALVVSMSKAMTHLGADEVMMHPVRKIIKNNKTAFWIIGFTMLIVSWLIWPSPAVALIGALLLPVAGEVGLPVIWAAVAMNIFGHGIGLSSDFVIQGAPSITAKAAGISVNEAIRASIPLWITMSVVTAGVAFFMMLRDLKLNKAATADEKKEFAAREIEKPKLARFVAVLMPACFIGDIVVMIIFKINGGDATALVAGTAIILNCVITILDKGIGEALEAVTDHIKEGFKFSMKIFAPVVVIAAFFFIGSESFAQKVLGPDATGLLNDIGLFISAHIPLSKFSIVLTETAVGVITGLDGSGFSGLPLAGSIAQTFAASGSINVAPLAELGQIITVWVGGGTIIPWGVIPVAAICGVDAKDLARKNLIPVLCGFAATIVVALFLV</sequence>
<feature type="transmembrane region" description="Helical" evidence="1">
    <location>
        <begin position="237"/>
        <end position="258"/>
    </location>
</feature>
<feature type="transmembrane region" description="Helical" evidence="1">
    <location>
        <begin position="28"/>
        <end position="50"/>
    </location>
</feature>
<protein>
    <recommendedName>
        <fullName evidence="4">C4-dicarboxylate transporter</fullName>
    </recommendedName>
</protein>
<dbReference type="RefSeq" id="WP_073588083.1">
    <property type="nucleotide sequence ID" value="NZ_FRFD01000004.1"/>
</dbReference>
<feature type="transmembrane region" description="Helical" evidence="1">
    <location>
        <begin position="6"/>
        <end position="23"/>
    </location>
</feature>
<evidence type="ECO:0000313" key="2">
    <source>
        <dbReference type="EMBL" id="SHO46958.1"/>
    </source>
</evidence>
<dbReference type="Proteomes" id="UP000184612">
    <property type="component" value="Unassembled WGS sequence"/>
</dbReference>
<keyword evidence="1" id="KW-0812">Transmembrane</keyword>
<feature type="transmembrane region" description="Helical" evidence="1">
    <location>
        <begin position="302"/>
        <end position="320"/>
    </location>
</feature>
<accession>A0A1M7Y3Z6</accession>
<feature type="transmembrane region" description="Helical" evidence="1">
    <location>
        <begin position="188"/>
        <end position="207"/>
    </location>
</feature>
<organism evidence="2 3">
    <name type="scientific">Anaerocolumna xylanovorans DSM 12503</name>
    <dbReference type="NCBI Taxonomy" id="1121345"/>
    <lineage>
        <taxon>Bacteria</taxon>
        <taxon>Bacillati</taxon>
        <taxon>Bacillota</taxon>
        <taxon>Clostridia</taxon>
        <taxon>Lachnospirales</taxon>
        <taxon>Lachnospiraceae</taxon>
        <taxon>Anaerocolumna</taxon>
    </lineage>
</organism>